<evidence type="ECO:0000256" key="6">
    <source>
        <dbReference type="ARBA" id="ARBA00031906"/>
    </source>
</evidence>
<dbReference type="PROSITE" id="PS51440">
    <property type="entry name" value="TIM_2"/>
    <property type="match status" value="1"/>
</dbReference>
<dbReference type="GO" id="GO:0006094">
    <property type="term" value="P:gluconeogenesis"/>
    <property type="evidence" value="ECO:0007669"/>
    <property type="project" value="UniProtKB-UniPathway"/>
</dbReference>
<dbReference type="VEuPathDB" id="FungiDB:BTJ68_02262"/>
<reference evidence="8 9" key="1">
    <citation type="journal article" date="2018" name="BMC Genomics">
        <title>Genomic evidence for intraspecific hybridization in a clonal and extremely halotolerant yeast.</title>
        <authorList>
            <person name="Gostincar C."/>
            <person name="Stajich J.E."/>
            <person name="Zupancic J."/>
            <person name="Zalar P."/>
            <person name="Gunde-Cimerman N."/>
        </authorList>
    </citation>
    <scope>NUCLEOTIDE SEQUENCE [LARGE SCALE GENOMIC DNA]</scope>
    <source>
        <strain evidence="8 9">EXF-171</strain>
    </source>
</reference>
<sequence length="675" mass="73806">MISCAQRHRLIESFARNIIVNAFNMAPIPPKREKRLVGTSLKMYFDLPSTLRYIDAVAQLSKNAEEANVDLFVIPDFVTVLPSKEKLKDTSVMLGAQDTYSDDKGAFTGEVSPLTLSQAGVKIVEIGHAERRRLFGETDEDVTKKSAAIVRNGMIPLVCIGEKSKSNIASQAVGLAVDECKPQIMAALAQIPDEAEVVLAYEPVWAIGASEPAGADHVVAVTQSLRELVANRKGRTRILYGGSAGPGTFQRLKDGVDGLFLGRFAHDTNNLAKVIQEMNEPSRQGIARHRLDLFAAEDAQELCNASLPQLTTPIHPIPQQHSPNTMSAKRSSTPSSASSASSNTSEKLRSLQHEAENASDYEELSPLKIGLHGPISDSKASQQLAKWRKTSHRSATPRRYLEDSDFPAVVVNGAEVAPGKSKLNRWEAHQLRQVQARNEEGELMPAPLRSSDGEKVKEEQFTTSNMGLLARLPGEMRNVIYRHAVVEPGDPLTDDSPPRRPVRLSGSDLICGRGPCVHGRLDGAAPGIASTCRQIRKEVMGIWVGENEFLFDAVMVRNRCAGNWVKALGDYAGLLKKVRLEIQVLVRPPSGAQGQWTKEERVEIGVELPAGREDGRFEMRVEGKVPTKGKGEEKGLREKVDCLNDGDEGVQGQAANLAVLLYSEELAELVFKCRK</sequence>
<feature type="compositionally biased region" description="Basic and acidic residues" evidence="7">
    <location>
        <begin position="346"/>
        <end position="356"/>
    </location>
</feature>
<dbReference type="GO" id="GO:0005829">
    <property type="term" value="C:cytosol"/>
    <property type="evidence" value="ECO:0007669"/>
    <property type="project" value="TreeGrafter"/>
</dbReference>
<feature type="compositionally biased region" description="Low complexity" evidence="7">
    <location>
        <begin position="325"/>
        <end position="345"/>
    </location>
</feature>
<organism evidence="8 9">
    <name type="scientific">Hortaea werneckii</name>
    <name type="common">Black yeast</name>
    <name type="synonym">Cladosporium werneckii</name>
    <dbReference type="NCBI Taxonomy" id="91943"/>
    <lineage>
        <taxon>Eukaryota</taxon>
        <taxon>Fungi</taxon>
        <taxon>Dikarya</taxon>
        <taxon>Ascomycota</taxon>
        <taxon>Pezizomycotina</taxon>
        <taxon>Dothideomycetes</taxon>
        <taxon>Dothideomycetidae</taxon>
        <taxon>Mycosphaerellales</taxon>
        <taxon>Teratosphaeriaceae</taxon>
        <taxon>Hortaea</taxon>
    </lineage>
</organism>
<dbReference type="InterPro" id="IPR013785">
    <property type="entry name" value="Aldolase_TIM"/>
</dbReference>
<dbReference type="GO" id="GO:0006096">
    <property type="term" value="P:glycolytic process"/>
    <property type="evidence" value="ECO:0007669"/>
    <property type="project" value="UniProtKB-UniPathway"/>
</dbReference>
<dbReference type="EC" id="5.3.1.1" evidence="3"/>
<proteinExistence type="inferred from homology"/>
<dbReference type="UniPathway" id="UPA00138"/>
<dbReference type="UniPathway" id="UPA00109">
    <property type="reaction ID" value="UER00189"/>
</dbReference>
<evidence type="ECO:0000313" key="8">
    <source>
        <dbReference type="EMBL" id="RMY95589.1"/>
    </source>
</evidence>
<dbReference type="EMBL" id="QWIQ01000303">
    <property type="protein sequence ID" value="RMY95589.1"/>
    <property type="molecule type" value="Genomic_DNA"/>
</dbReference>
<evidence type="ECO:0000256" key="3">
    <source>
        <dbReference type="ARBA" id="ARBA00011940"/>
    </source>
</evidence>
<dbReference type="SUPFAM" id="SSF51351">
    <property type="entry name" value="Triosephosphate isomerase (TIM)"/>
    <property type="match status" value="1"/>
</dbReference>
<dbReference type="PANTHER" id="PTHR21139:SF2">
    <property type="entry name" value="TRIOSEPHOSPHATE ISOMERASE"/>
    <property type="match status" value="1"/>
</dbReference>
<evidence type="ECO:0000313" key="9">
    <source>
        <dbReference type="Proteomes" id="UP000281468"/>
    </source>
</evidence>
<dbReference type="InterPro" id="IPR000652">
    <property type="entry name" value="Triosephosphate_isomerase"/>
</dbReference>
<dbReference type="Gene3D" id="3.20.20.70">
    <property type="entry name" value="Aldolase class I"/>
    <property type="match status" value="1"/>
</dbReference>
<dbReference type="GO" id="GO:0046166">
    <property type="term" value="P:glyceraldehyde-3-phosphate biosynthetic process"/>
    <property type="evidence" value="ECO:0007669"/>
    <property type="project" value="TreeGrafter"/>
</dbReference>
<feature type="region of interest" description="Disordered" evidence="7">
    <location>
        <begin position="310"/>
        <end position="360"/>
    </location>
</feature>
<comment type="caution">
    <text evidence="8">The sequence shown here is derived from an EMBL/GenBank/DDBJ whole genome shotgun (WGS) entry which is preliminary data.</text>
</comment>
<dbReference type="CDD" id="cd00311">
    <property type="entry name" value="TIM"/>
    <property type="match status" value="1"/>
</dbReference>
<comment type="similarity">
    <text evidence="1">Belongs to the triosephosphate isomerase family.</text>
</comment>
<dbReference type="GO" id="GO:0004807">
    <property type="term" value="F:triose-phosphate isomerase activity"/>
    <property type="evidence" value="ECO:0007669"/>
    <property type="project" value="UniProtKB-EC"/>
</dbReference>
<comment type="subunit">
    <text evidence="2">Homodimer.</text>
</comment>
<dbReference type="AlphaFoldDB" id="A0A3M7G332"/>
<dbReference type="GO" id="GO:0019563">
    <property type="term" value="P:glycerol catabolic process"/>
    <property type="evidence" value="ECO:0007669"/>
    <property type="project" value="TreeGrafter"/>
</dbReference>
<comment type="pathway">
    <text evidence="5">Carbohydrate biosynthesis.</text>
</comment>
<evidence type="ECO:0000256" key="1">
    <source>
        <dbReference type="ARBA" id="ARBA00007422"/>
    </source>
</evidence>
<evidence type="ECO:0000256" key="5">
    <source>
        <dbReference type="ARBA" id="ARBA00024331"/>
    </source>
</evidence>
<dbReference type="InterPro" id="IPR035990">
    <property type="entry name" value="TIM_sf"/>
</dbReference>
<evidence type="ECO:0000256" key="2">
    <source>
        <dbReference type="ARBA" id="ARBA00011738"/>
    </source>
</evidence>
<dbReference type="Proteomes" id="UP000281468">
    <property type="component" value="Unassembled WGS sequence"/>
</dbReference>
<keyword evidence="4" id="KW-0413">Isomerase</keyword>
<dbReference type="PANTHER" id="PTHR21139">
    <property type="entry name" value="TRIOSEPHOSPHATE ISOMERASE"/>
    <property type="match status" value="1"/>
</dbReference>
<gene>
    <name evidence="8" type="ORF">D0862_08728</name>
</gene>
<protein>
    <recommendedName>
        <fullName evidence="3">triose-phosphate isomerase</fullName>
        <ecNumber evidence="3">5.3.1.1</ecNumber>
    </recommendedName>
    <alternativeName>
        <fullName evidence="6">Triose-phosphate isomerase</fullName>
    </alternativeName>
</protein>
<evidence type="ECO:0000256" key="7">
    <source>
        <dbReference type="SAM" id="MobiDB-lite"/>
    </source>
</evidence>
<name>A0A3M7G332_HORWE</name>
<accession>A0A3M7G332</accession>
<dbReference type="Pfam" id="PF00121">
    <property type="entry name" value="TIM"/>
    <property type="match status" value="1"/>
</dbReference>
<evidence type="ECO:0000256" key="4">
    <source>
        <dbReference type="ARBA" id="ARBA00023235"/>
    </source>
</evidence>